<evidence type="ECO:0000259" key="2">
    <source>
        <dbReference type="Pfam" id="PF13482"/>
    </source>
</evidence>
<dbReference type="Proteomes" id="UP000886251">
    <property type="component" value="Unassembled WGS sequence"/>
</dbReference>
<name>A0A831RP19_9GAMM</name>
<accession>A0A831RP19</accession>
<dbReference type="PANTHER" id="PTHR38462">
    <property type="entry name" value="EXONUCLEASE-LIKE PROTEIN"/>
    <property type="match status" value="1"/>
</dbReference>
<dbReference type="Gene3D" id="1.25.40.10">
    <property type="entry name" value="Tetratricopeptide repeat domain"/>
    <property type="match status" value="1"/>
</dbReference>
<dbReference type="AlphaFoldDB" id="A0A831RP19"/>
<dbReference type="Pfam" id="PF13482">
    <property type="entry name" value="RNase_H_2"/>
    <property type="match status" value="1"/>
</dbReference>
<dbReference type="GO" id="GO:0003676">
    <property type="term" value="F:nucleic acid binding"/>
    <property type="evidence" value="ECO:0007669"/>
    <property type="project" value="InterPro"/>
</dbReference>
<dbReference type="EMBL" id="DRKP01000123">
    <property type="protein sequence ID" value="HEB96856.1"/>
    <property type="molecule type" value="Genomic_DNA"/>
</dbReference>
<dbReference type="InterPro" id="IPR036397">
    <property type="entry name" value="RNaseH_sf"/>
</dbReference>
<reference evidence="3" key="1">
    <citation type="journal article" date="2020" name="mSystems">
        <title>Genome- and Community-Level Interaction Insights into Carbon Utilization and Element Cycling Functions of Hydrothermarchaeota in Hydrothermal Sediment.</title>
        <authorList>
            <person name="Zhou Z."/>
            <person name="Liu Y."/>
            <person name="Xu W."/>
            <person name="Pan J."/>
            <person name="Luo Z.H."/>
            <person name="Li M."/>
        </authorList>
    </citation>
    <scope>NUCLEOTIDE SEQUENCE [LARGE SCALE GENOMIC DNA]</scope>
    <source>
        <strain evidence="3">HyVt-443</strain>
    </source>
</reference>
<dbReference type="InterPro" id="IPR012337">
    <property type="entry name" value="RNaseH-like_sf"/>
</dbReference>
<protein>
    <recommendedName>
        <fullName evidence="2">YprB ribonuclease H-like domain-containing protein</fullName>
    </recommendedName>
</protein>
<gene>
    <name evidence="3" type="ORF">ENI96_10560</name>
</gene>
<evidence type="ECO:0000256" key="1">
    <source>
        <dbReference type="SAM" id="MobiDB-lite"/>
    </source>
</evidence>
<organism evidence="3">
    <name type="scientific">Sedimenticola thiotaurini</name>
    <dbReference type="NCBI Taxonomy" id="1543721"/>
    <lineage>
        <taxon>Bacteria</taxon>
        <taxon>Pseudomonadati</taxon>
        <taxon>Pseudomonadota</taxon>
        <taxon>Gammaproteobacteria</taxon>
        <taxon>Chromatiales</taxon>
        <taxon>Sedimenticolaceae</taxon>
        <taxon>Sedimenticola</taxon>
    </lineage>
</organism>
<feature type="domain" description="YprB ribonuclease H-like" evidence="2">
    <location>
        <begin position="97"/>
        <end position="264"/>
    </location>
</feature>
<evidence type="ECO:0000313" key="3">
    <source>
        <dbReference type="EMBL" id="HEB96856.1"/>
    </source>
</evidence>
<proteinExistence type="predicted"/>
<dbReference type="PANTHER" id="PTHR38462:SF1">
    <property type="entry name" value="YPRB RIBONUCLEASE H-LIKE DOMAIN-CONTAINING PROTEIN"/>
    <property type="match status" value="1"/>
</dbReference>
<dbReference type="InterPro" id="IPR038720">
    <property type="entry name" value="YprB_RNase_H-like_dom"/>
</dbReference>
<dbReference type="Gene3D" id="3.30.420.10">
    <property type="entry name" value="Ribonuclease H-like superfamily/Ribonuclease H"/>
    <property type="match status" value="1"/>
</dbReference>
<feature type="region of interest" description="Disordered" evidence="1">
    <location>
        <begin position="362"/>
        <end position="402"/>
    </location>
</feature>
<dbReference type="InterPro" id="IPR011990">
    <property type="entry name" value="TPR-like_helical_dom_sf"/>
</dbReference>
<comment type="caution">
    <text evidence="3">The sequence shown here is derived from an EMBL/GenBank/DDBJ whole genome shotgun (WGS) entry which is preliminary data.</text>
</comment>
<sequence length="402" mass="44600">MELRERLQRLRGQAPVARNSDDLALRIERLRLRRRRPQEAAERDDRLLARALGGQVTAPGVVLLRHRLRSGDVGQCRAPLSPSWAGAAAGVDPGRLLFIDTETTGLAGGSGTLVFLLGLARLMADGGLELCQYLVTRFSGERSMLQQVAGRIGPERVLVSYNGKGFDLPFLSARFRLNRVADPLSGLPHLDLLHPVRRAFGSAWPDCRLQTAEQRLLGFRRRDDLPGAEAPGAWLDWLRRGETARLARTCAHNRDDIVALARLLPGLERVYRDPLANGADPAAVAAAVERAGERERAVELLQRSRDHLGQDALRQLARLLRRQGRLRQAVAIWQRLAAQGDAGAGEELAKYHEHVTGDLRAAWEQTRRLPPGPDRERRQNRLGRKLGRRPADDAGDTTLPLL</sequence>
<dbReference type="SUPFAM" id="SSF53098">
    <property type="entry name" value="Ribonuclease H-like"/>
    <property type="match status" value="1"/>
</dbReference>